<dbReference type="OrthoDB" id="467846at2"/>
<dbReference type="PANTHER" id="PTHR33508:SF1">
    <property type="entry name" value="UPF0056 MEMBRANE PROTEIN YHCE"/>
    <property type="match status" value="1"/>
</dbReference>
<evidence type="ECO:0000313" key="9">
    <source>
        <dbReference type="Proteomes" id="UP000003922"/>
    </source>
</evidence>
<evidence type="ECO:0000313" key="8">
    <source>
        <dbReference type="EMBL" id="EAM49577.1"/>
    </source>
</evidence>
<feature type="transmembrane region" description="Helical" evidence="7">
    <location>
        <begin position="184"/>
        <end position="205"/>
    </location>
</feature>
<sequence length="286" mass="32248">MWGSLTIFTLDSFAQPLQEFVRIDSVDNNICWTVDECKIVSKRDENNDLILEETDLNNIIEHQIRFIQDLRKIYGKDYWSRLTIILFMTIGPIKIIPVFARLTQNASKQVIIKLATRSFALSTLSILTVALASENILNKYIISLSSLIVAAGIVLFLISLKMLLQQYDNQKNNPLPIPENPLTALISPLTFPTILTPQGIALVMISMTIAQRLDNNVDKILGLIMVVMILNLLSMLDARQILTVLQPILLQILNLILSIIQLALAISFMFSGITLQILTINYILKQ</sequence>
<feature type="transmembrane region" description="Helical" evidence="7">
    <location>
        <begin position="111"/>
        <end position="133"/>
    </location>
</feature>
<protein>
    <recommendedName>
        <fullName evidence="7">UPF0056 membrane protein</fullName>
    </recommendedName>
</protein>
<dbReference type="GO" id="GO:0005886">
    <property type="term" value="C:plasma membrane"/>
    <property type="evidence" value="ECO:0007669"/>
    <property type="project" value="UniProtKB-SubCell"/>
</dbReference>
<evidence type="ECO:0000256" key="5">
    <source>
        <dbReference type="ARBA" id="ARBA00022989"/>
    </source>
</evidence>
<evidence type="ECO:0000256" key="3">
    <source>
        <dbReference type="ARBA" id="ARBA00022475"/>
    </source>
</evidence>
<dbReference type="Pfam" id="PF01914">
    <property type="entry name" value="MarC"/>
    <property type="match status" value="1"/>
</dbReference>
<reference evidence="8" key="2">
    <citation type="submission" date="2005-06" db="EMBL/GenBank/DDBJ databases">
        <title>Sequencing of the draft genome and assembly of Crocosphaera watsonii WH 8501.</title>
        <authorList>
            <consortium name="US DOE Joint Genome Institute (JGI-PGF)"/>
            <person name="Copeland A."/>
            <person name="Lucas S."/>
            <person name="Lapidus A."/>
            <person name="Barry K."/>
            <person name="Detter C."/>
            <person name="Glavina T."/>
            <person name="Hammon N."/>
            <person name="Israni S."/>
            <person name="Pitluck S."/>
            <person name="Richardson P."/>
        </authorList>
    </citation>
    <scope>NUCLEOTIDE SEQUENCE [LARGE SCALE GENOMIC DNA]</scope>
    <source>
        <strain evidence="8">WH 8501</strain>
    </source>
</reference>
<comment type="caution">
    <text evidence="8">The sequence shown here is derived from an EMBL/GenBank/DDBJ whole genome shotgun (WGS) entry which is preliminary data.</text>
</comment>
<dbReference type="AlphaFoldDB" id="Q4C088"/>
<keyword evidence="9" id="KW-1185">Reference proteome</keyword>
<dbReference type="Proteomes" id="UP000003922">
    <property type="component" value="Unassembled WGS sequence"/>
</dbReference>
<feature type="transmembrane region" description="Helical" evidence="7">
    <location>
        <begin position="217"/>
        <end position="236"/>
    </location>
</feature>
<gene>
    <name evidence="8" type="ORF">CwatDRAFT_2592</name>
</gene>
<dbReference type="RefSeq" id="WP_007306721.1">
    <property type="nucleotide sequence ID" value="NZ_AADV02000063.1"/>
</dbReference>
<evidence type="ECO:0000256" key="4">
    <source>
        <dbReference type="ARBA" id="ARBA00022692"/>
    </source>
</evidence>
<accession>Q4C088</accession>
<dbReference type="PANTHER" id="PTHR33508">
    <property type="entry name" value="UPF0056 MEMBRANE PROTEIN YHCE"/>
    <property type="match status" value="1"/>
</dbReference>
<evidence type="ECO:0000256" key="7">
    <source>
        <dbReference type="RuleBase" id="RU362048"/>
    </source>
</evidence>
<evidence type="ECO:0000256" key="6">
    <source>
        <dbReference type="ARBA" id="ARBA00023136"/>
    </source>
</evidence>
<dbReference type="InterPro" id="IPR002771">
    <property type="entry name" value="Multi_antbiot-R_MarC"/>
</dbReference>
<keyword evidence="5 7" id="KW-1133">Transmembrane helix</keyword>
<feature type="transmembrane region" description="Helical" evidence="7">
    <location>
        <begin position="78"/>
        <end position="99"/>
    </location>
</feature>
<keyword evidence="3" id="KW-1003">Cell membrane</keyword>
<dbReference type="EMBL" id="AADV02000063">
    <property type="protein sequence ID" value="EAM49577.1"/>
    <property type="molecule type" value="Genomic_DNA"/>
</dbReference>
<name>Q4C088_CROWT</name>
<keyword evidence="4 7" id="KW-0812">Transmembrane</keyword>
<keyword evidence="6 7" id="KW-0472">Membrane</keyword>
<reference evidence="8" key="3">
    <citation type="submission" date="2016-12" db="EMBL/GenBank/DDBJ databases">
        <title>Annotation of the draft genome assembly of Crocosphaera watsonii WH 8501.</title>
        <authorList>
            <consortium name="US DOE Joint Genome Institute (JGI-ORNL)"/>
            <person name="Larimer F."/>
            <person name="Land M."/>
        </authorList>
    </citation>
    <scope>NUCLEOTIDE SEQUENCE</scope>
    <source>
        <strain evidence="8">WH 8501</strain>
    </source>
</reference>
<feature type="transmembrane region" description="Helical" evidence="7">
    <location>
        <begin position="256"/>
        <end position="284"/>
    </location>
</feature>
<evidence type="ECO:0000256" key="1">
    <source>
        <dbReference type="ARBA" id="ARBA00004651"/>
    </source>
</evidence>
<comment type="similarity">
    <text evidence="2 7">Belongs to the UPF0056 (MarC) family.</text>
</comment>
<proteinExistence type="inferred from homology"/>
<reference evidence="8" key="1">
    <citation type="submission" date="2004-02" db="EMBL/GenBank/DDBJ databases">
        <authorList>
            <consortium name="DOE Joint Genome Institute"/>
        </authorList>
    </citation>
    <scope>NUCLEOTIDE SEQUENCE [LARGE SCALE GENOMIC DNA]</scope>
    <source>
        <strain evidence="8">WH 8501</strain>
    </source>
</reference>
<comment type="subcellular location">
    <subcellularLocation>
        <location evidence="1 7">Cell membrane</location>
        <topology evidence="1 7">Multi-pass membrane protein</topology>
    </subcellularLocation>
</comment>
<organism evidence="8 9">
    <name type="scientific">Crocosphaera watsonii WH 8501</name>
    <dbReference type="NCBI Taxonomy" id="165597"/>
    <lineage>
        <taxon>Bacteria</taxon>
        <taxon>Bacillati</taxon>
        <taxon>Cyanobacteriota</taxon>
        <taxon>Cyanophyceae</taxon>
        <taxon>Oscillatoriophycideae</taxon>
        <taxon>Chroococcales</taxon>
        <taxon>Aphanothecaceae</taxon>
        <taxon>Crocosphaera</taxon>
    </lineage>
</organism>
<feature type="transmembrane region" description="Helical" evidence="7">
    <location>
        <begin position="140"/>
        <end position="164"/>
    </location>
</feature>
<evidence type="ECO:0000256" key="2">
    <source>
        <dbReference type="ARBA" id="ARBA00009784"/>
    </source>
</evidence>
<dbReference type="KEGG" id="cwa:CwatDRAFT_2592"/>